<dbReference type="EMBL" id="CAUEEQ010030074">
    <property type="protein sequence ID" value="CAJ0949422.1"/>
    <property type="molecule type" value="Genomic_DNA"/>
</dbReference>
<dbReference type="Proteomes" id="UP001176940">
    <property type="component" value="Unassembled WGS sequence"/>
</dbReference>
<comment type="caution">
    <text evidence="1">The sequence shown here is derived from an EMBL/GenBank/DDBJ whole genome shotgun (WGS) entry which is preliminary data.</text>
</comment>
<evidence type="ECO:0000313" key="2">
    <source>
        <dbReference type="Proteomes" id="UP001176940"/>
    </source>
</evidence>
<name>A0ABN9LSD7_9NEOB</name>
<organism evidence="1 2">
    <name type="scientific">Ranitomeya imitator</name>
    <name type="common">mimic poison frog</name>
    <dbReference type="NCBI Taxonomy" id="111125"/>
    <lineage>
        <taxon>Eukaryota</taxon>
        <taxon>Metazoa</taxon>
        <taxon>Chordata</taxon>
        <taxon>Craniata</taxon>
        <taxon>Vertebrata</taxon>
        <taxon>Euteleostomi</taxon>
        <taxon>Amphibia</taxon>
        <taxon>Batrachia</taxon>
        <taxon>Anura</taxon>
        <taxon>Neobatrachia</taxon>
        <taxon>Hyloidea</taxon>
        <taxon>Dendrobatidae</taxon>
        <taxon>Dendrobatinae</taxon>
        <taxon>Ranitomeya</taxon>
    </lineage>
</organism>
<evidence type="ECO:0000313" key="1">
    <source>
        <dbReference type="EMBL" id="CAJ0949422.1"/>
    </source>
</evidence>
<accession>A0ABN9LSD7</accession>
<gene>
    <name evidence="1" type="ORF">RIMI_LOCUS12588445</name>
</gene>
<sequence length="108" mass="12505">MHCATQHYRLKLDYETKAMLQVSIDFISSFSNDVNMQNKTAMKASVEGADISPAMEDEERRRKIRDFTFDKCKRGNQGFQRILLQLFGYLGHGKSSFINTVMCVWSNK</sequence>
<protein>
    <submittedName>
        <fullName evidence="1">Uncharacterized protein</fullName>
    </submittedName>
</protein>
<reference evidence="1" key="1">
    <citation type="submission" date="2023-07" db="EMBL/GenBank/DDBJ databases">
        <authorList>
            <person name="Stuckert A."/>
        </authorList>
    </citation>
    <scope>NUCLEOTIDE SEQUENCE</scope>
</reference>
<proteinExistence type="predicted"/>
<keyword evidence="2" id="KW-1185">Reference proteome</keyword>